<organism evidence="1 2">
    <name type="scientific">Candidatus Lachnoclostridium stercoripullorum</name>
    <dbReference type="NCBI Taxonomy" id="2838635"/>
    <lineage>
        <taxon>Bacteria</taxon>
        <taxon>Bacillati</taxon>
        <taxon>Bacillota</taxon>
        <taxon>Clostridia</taxon>
        <taxon>Lachnospirales</taxon>
        <taxon>Lachnospiraceae</taxon>
    </lineage>
</organism>
<evidence type="ECO:0000313" key="1">
    <source>
        <dbReference type="EMBL" id="HIX53050.1"/>
    </source>
</evidence>
<dbReference type="AlphaFoldDB" id="A0A9D2AX09"/>
<protein>
    <submittedName>
        <fullName evidence="1">Uncharacterized protein</fullName>
    </submittedName>
</protein>
<sequence length="224" mass="25794">MEISYYTIDDLRQPPKRLFRKGCTIWHFDTVEAAISHYQALPATGEKSLGITDGFHVLELVKCLPPYPDDVEGETVWASDYRALTLWRDRPESAQAESACETAFHPRYRVDGAVLVPVSQFKTLSKRLQDKYLWLNVREDEHSAIRWVYAAGKGWVPPSILYRRTDRPILVLKYQADGLTEQGAYIPLDVAPWEYTLLLQRTLERQKQRGDANDESAEKRAVPQ</sequence>
<accession>A0A9D2AX09</accession>
<dbReference type="EMBL" id="DXEU01000177">
    <property type="protein sequence ID" value="HIX53050.1"/>
    <property type="molecule type" value="Genomic_DNA"/>
</dbReference>
<gene>
    <name evidence="1" type="ORF">IAA28_09625</name>
</gene>
<comment type="caution">
    <text evidence="1">The sequence shown here is derived from an EMBL/GenBank/DDBJ whole genome shotgun (WGS) entry which is preliminary data.</text>
</comment>
<reference evidence="1" key="1">
    <citation type="journal article" date="2021" name="PeerJ">
        <title>Extensive microbial diversity within the chicken gut microbiome revealed by metagenomics and culture.</title>
        <authorList>
            <person name="Gilroy R."/>
            <person name="Ravi A."/>
            <person name="Getino M."/>
            <person name="Pursley I."/>
            <person name="Horton D.L."/>
            <person name="Alikhan N.F."/>
            <person name="Baker D."/>
            <person name="Gharbi K."/>
            <person name="Hall N."/>
            <person name="Watson M."/>
            <person name="Adriaenssens E.M."/>
            <person name="Foster-Nyarko E."/>
            <person name="Jarju S."/>
            <person name="Secka A."/>
            <person name="Antonio M."/>
            <person name="Oren A."/>
            <person name="Chaudhuri R.R."/>
            <person name="La Ragione R."/>
            <person name="Hildebrand F."/>
            <person name="Pallen M.J."/>
        </authorList>
    </citation>
    <scope>NUCLEOTIDE SEQUENCE</scope>
    <source>
        <strain evidence="1">ChiGjej4B4-12881</strain>
    </source>
</reference>
<dbReference type="Proteomes" id="UP000886780">
    <property type="component" value="Unassembled WGS sequence"/>
</dbReference>
<proteinExistence type="predicted"/>
<evidence type="ECO:0000313" key="2">
    <source>
        <dbReference type="Proteomes" id="UP000886780"/>
    </source>
</evidence>
<name>A0A9D2AX09_9FIRM</name>
<reference evidence="1" key="2">
    <citation type="submission" date="2021-04" db="EMBL/GenBank/DDBJ databases">
        <authorList>
            <person name="Gilroy R."/>
        </authorList>
    </citation>
    <scope>NUCLEOTIDE SEQUENCE</scope>
    <source>
        <strain evidence="1">ChiGjej4B4-12881</strain>
    </source>
</reference>